<feature type="transmembrane region" description="Helical" evidence="5">
    <location>
        <begin position="164"/>
        <end position="185"/>
    </location>
</feature>
<evidence type="ECO:0000256" key="1">
    <source>
        <dbReference type="ARBA" id="ARBA00004141"/>
    </source>
</evidence>
<evidence type="ECO:0000256" key="3">
    <source>
        <dbReference type="ARBA" id="ARBA00022989"/>
    </source>
</evidence>
<dbReference type="RefSeq" id="WP_245130310.1">
    <property type="nucleotide sequence ID" value="NZ_JALJEJ010000005.1"/>
</dbReference>
<feature type="transmembrane region" description="Helical" evidence="5">
    <location>
        <begin position="276"/>
        <end position="295"/>
    </location>
</feature>
<dbReference type="Pfam" id="PF01040">
    <property type="entry name" value="UbiA"/>
    <property type="match status" value="1"/>
</dbReference>
<feature type="transmembrane region" description="Helical" evidence="5">
    <location>
        <begin position="85"/>
        <end position="113"/>
    </location>
</feature>
<comment type="subcellular location">
    <subcellularLocation>
        <location evidence="1">Membrane</location>
        <topology evidence="1">Multi-pass membrane protein</topology>
    </subcellularLocation>
</comment>
<evidence type="ECO:0000256" key="2">
    <source>
        <dbReference type="ARBA" id="ARBA00022692"/>
    </source>
</evidence>
<dbReference type="InterPro" id="IPR000537">
    <property type="entry name" value="UbiA_prenyltransferase"/>
</dbReference>
<protein>
    <submittedName>
        <fullName evidence="6">UbiA family prenyltransferase</fullName>
    </submittedName>
</protein>
<evidence type="ECO:0000313" key="7">
    <source>
        <dbReference type="Proteomes" id="UP001139450"/>
    </source>
</evidence>
<evidence type="ECO:0000256" key="5">
    <source>
        <dbReference type="SAM" id="Phobius"/>
    </source>
</evidence>
<dbReference type="AlphaFoldDB" id="A0A9X1X4M8"/>
<proteinExistence type="predicted"/>
<evidence type="ECO:0000256" key="4">
    <source>
        <dbReference type="ARBA" id="ARBA00023136"/>
    </source>
</evidence>
<gene>
    <name evidence="6" type="ORF">MUY27_12205</name>
</gene>
<feature type="transmembrane region" description="Helical" evidence="5">
    <location>
        <begin position="133"/>
        <end position="152"/>
    </location>
</feature>
<keyword evidence="2 5" id="KW-0812">Transmembrane</keyword>
<feature type="transmembrane region" description="Helical" evidence="5">
    <location>
        <begin position="206"/>
        <end position="230"/>
    </location>
</feature>
<dbReference type="GO" id="GO:0016020">
    <property type="term" value="C:membrane"/>
    <property type="evidence" value="ECO:0007669"/>
    <property type="project" value="UniProtKB-SubCell"/>
</dbReference>
<evidence type="ECO:0000313" key="6">
    <source>
        <dbReference type="EMBL" id="MCJ8210471.1"/>
    </source>
</evidence>
<keyword evidence="3 5" id="KW-1133">Transmembrane helix</keyword>
<keyword evidence="7" id="KW-1185">Reference proteome</keyword>
<accession>A0A9X1X4M8</accession>
<comment type="caution">
    <text evidence="6">The sequence shown here is derived from an EMBL/GenBank/DDBJ whole genome shotgun (WGS) entry which is preliminary data.</text>
</comment>
<reference evidence="6" key="1">
    <citation type="submission" date="2022-04" db="EMBL/GenBank/DDBJ databases">
        <title>Mucilaginibacter sp. RS28 isolated from freshwater.</title>
        <authorList>
            <person name="Ko S.-R."/>
        </authorList>
    </citation>
    <scope>NUCLEOTIDE SEQUENCE</scope>
    <source>
        <strain evidence="6">RS28</strain>
    </source>
</reference>
<dbReference type="Proteomes" id="UP001139450">
    <property type="component" value="Unassembled WGS sequence"/>
</dbReference>
<organism evidence="6 7">
    <name type="scientific">Mucilaginibacter straminoryzae</name>
    <dbReference type="NCBI Taxonomy" id="2932774"/>
    <lineage>
        <taxon>Bacteria</taxon>
        <taxon>Pseudomonadati</taxon>
        <taxon>Bacteroidota</taxon>
        <taxon>Sphingobacteriia</taxon>
        <taxon>Sphingobacteriales</taxon>
        <taxon>Sphingobacteriaceae</taxon>
        <taxon>Mucilaginibacter</taxon>
    </lineage>
</organism>
<dbReference type="GO" id="GO:0016765">
    <property type="term" value="F:transferase activity, transferring alkyl or aryl (other than methyl) groups"/>
    <property type="evidence" value="ECO:0007669"/>
    <property type="project" value="InterPro"/>
</dbReference>
<feature type="transmembrane region" description="Helical" evidence="5">
    <location>
        <begin position="12"/>
        <end position="32"/>
    </location>
</feature>
<feature type="transmembrane region" description="Helical" evidence="5">
    <location>
        <begin position="236"/>
        <end position="256"/>
    </location>
</feature>
<sequence>MTFRRLWPTRSAFAHLRLVFSVFLLPVYLFAFSQVTARPLNHPWLIFFIWHFLAFPASNGYNSYFDRDEESIGLMEHPPEVDITLYYLSIFIEALAFVLGFIVSWQFACAVLLYGILSKLYSHPVTRLKKYPVISFLTVFIFQGCFIYWTTYTALAGQDLFNGWNMHFIIAGMICSCLIGASYPLTQVYQHAEDGRRGDRTLSIVLGYKGSFIFSGALFACGIVLTFLYWRNISLLPFYLFVGFALPIFLFFNYWFYQVNQNTANANYKNAMRMNFLSAGCMLGYFALLAVAAYFKLKLLF</sequence>
<keyword evidence="4 5" id="KW-0472">Membrane</keyword>
<dbReference type="EMBL" id="JALJEJ010000005">
    <property type="protein sequence ID" value="MCJ8210471.1"/>
    <property type="molecule type" value="Genomic_DNA"/>
</dbReference>
<name>A0A9X1X4M8_9SPHI</name>